<dbReference type="STRING" id="354355.SAMN05660816_04877"/>
<protein>
    <submittedName>
        <fullName evidence="4">DNA-binding response regulator</fullName>
    </submittedName>
</protein>
<dbReference type="PROSITE" id="PS50110">
    <property type="entry name" value="RESPONSE_REGULATORY"/>
    <property type="match status" value="1"/>
</dbReference>
<name>A0A1V9FCF1_9BACT</name>
<dbReference type="AlphaFoldDB" id="A0A1V9FCF1"/>
<evidence type="ECO:0000256" key="1">
    <source>
        <dbReference type="PROSITE-ProRule" id="PRU00169"/>
    </source>
</evidence>
<gene>
    <name evidence="4" type="ORF">A4H97_20990</name>
</gene>
<keyword evidence="1" id="KW-0597">Phosphoprotein</keyword>
<dbReference type="PANTHER" id="PTHR37299">
    <property type="entry name" value="TRANSCRIPTIONAL REGULATOR-RELATED"/>
    <property type="match status" value="1"/>
</dbReference>
<dbReference type="SMART" id="SM00448">
    <property type="entry name" value="REC"/>
    <property type="match status" value="1"/>
</dbReference>
<accession>A0A1V9FCF1</accession>
<feature type="modified residue" description="4-aspartylphosphate" evidence="1">
    <location>
        <position position="53"/>
    </location>
</feature>
<dbReference type="Proteomes" id="UP000192610">
    <property type="component" value="Unassembled WGS sequence"/>
</dbReference>
<dbReference type="InterPro" id="IPR011006">
    <property type="entry name" value="CheY-like_superfamily"/>
</dbReference>
<dbReference type="SUPFAM" id="SSF52172">
    <property type="entry name" value="CheY-like"/>
    <property type="match status" value="1"/>
</dbReference>
<evidence type="ECO:0000313" key="5">
    <source>
        <dbReference type="Proteomes" id="UP000192610"/>
    </source>
</evidence>
<dbReference type="PROSITE" id="PS50930">
    <property type="entry name" value="HTH_LYTTR"/>
    <property type="match status" value="1"/>
</dbReference>
<feature type="domain" description="Response regulatory" evidence="2">
    <location>
        <begin position="2"/>
        <end position="114"/>
    </location>
</feature>
<dbReference type="InterPro" id="IPR046947">
    <property type="entry name" value="LytR-like"/>
</dbReference>
<dbReference type="OrthoDB" id="1646880at2"/>
<dbReference type="GO" id="GO:0000156">
    <property type="term" value="F:phosphorelay response regulator activity"/>
    <property type="evidence" value="ECO:0007669"/>
    <property type="project" value="InterPro"/>
</dbReference>
<dbReference type="PANTHER" id="PTHR37299:SF1">
    <property type="entry name" value="STAGE 0 SPORULATION PROTEIN A HOMOLOG"/>
    <property type="match status" value="1"/>
</dbReference>
<dbReference type="GO" id="GO:0003677">
    <property type="term" value="F:DNA binding"/>
    <property type="evidence" value="ECO:0007669"/>
    <property type="project" value="UniProtKB-KW"/>
</dbReference>
<evidence type="ECO:0000259" key="2">
    <source>
        <dbReference type="PROSITE" id="PS50110"/>
    </source>
</evidence>
<keyword evidence="4" id="KW-0238">DNA-binding</keyword>
<dbReference type="InterPro" id="IPR001789">
    <property type="entry name" value="Sig_transdc_resp-reg_receiver"/>
</dbReference>
<dbReference type="RefSeq" id="WP_081197267.1">
    <property type="nucleotide sequence ID" value="NZ_FOCZ01000010.1"/>
</dbReference>
<organism evidence="4 5">
    <name type="scientific">Niastella yeongjuensis</name>
    <dbReference type="NCBI Taxonomy" id="354355"/>
    <lineage>
        <taxon>Bacteria</taxon>
        <taxon>Pseudomonadati</taxon>
        <taxon>Bacteroidota</taxon>
        <taxon>Chitinophagia</taxon>
        <taxon>Chitinophagales</taxon>
        <taxon>Chitinophagaceae</taxon>
        <taxon>Niastella</taxon>
    </lineage>
</organism>
<comment type="caution">
    <text evidence="4">The sequence shown here is derived from an EMBL/GenBank/DDBJ whole genome shotgun (WGS) entry which is preliminary data.</text>
</comment>
<dbReference type="Pfam" id="PF04397">
    <property type="entry name" value="LytTR"/>
    <property type="match status" value="1"/>
</dbReference>
<sequence>MNVLIVDDNEIARTTLLQLAGRVKDITVVGECADAMQAYNLLLEEAVDVILLDIEMPGMTGLELIQHLGAKRPLIIFTTSKKEYAVDAFELNVADYIVKPITTSRFIQAIDKARDLLESKDDQFNINTNEFIFIRDSNVVRRLELNDILFAEAMGDYVKLHTSQRFYAIHNSLKAVEHHLPAQKFLRVHRSFIVAIDKIDTIKDGVLIVHEKTVPVADAYRATLNKRMNVL</sequence>
<evidence type="ECO:0000259" key="3">
    <source>
        <dbReference type="PROSITE" id="PS50930"/>
    </source>
</evidence>
<evidence type="ECO:0000313" key="4">
    <source>
        <dbReference type="EMBL" id="OQP56060.1"/>
    </source>
</evidence>
<keyword evidence="5" id="KW-1185">Reference proteome</keyword>
<dbReference type="Gene3D" id="2.40.50.1020">
    <property type="entry name" value="LytTr DNA-binding domain"/>
    <property type="match status" value="1"/>
</dbReference>
<dbReference type="InterPro" id="IPR007492">
    <property type="entry name" value="LytTR_DNA-bd_dom"/>
</dbReference>
<dbReference type="EMBL" id="LVXG01000002">
    <property type="protein sequence ID" value="OQP56060.1"/>
    <property type="molecule type" value="Genomic_DNA"/>
</dbReference>
<proteinExistence type="predicted"/>
<dbReference type="SMART" id="SM00850">
    <property type="entry name" value="LytTR"/>
    <property type="match status" value="1"/>
</dbReference>
<dbReference type="Pfam" id="PF00072">
    <property type="entry name" value="Response_reg"/>
    <property type="match status" value="1"/>
</dbReference>
<dbReference type="Gene3D" id="3.40.50.2300">
    <property type="match status" value="1"/>
</dbReference>
<feature type="domain" description="HTH LytTR-type" evidence="3">
    <location>
        <begin position="143"/>
        <end position="230"/>
    </location>
</feature>
<reference evidence="5" key="1">
    <citation type="submission" date="2016-04" db="EMBL/GenBank/DDBJ databases">
        <authorList>
            <person name="Chen L."/>
            <person name="Zhuang W."/>
            <person name="Wang G."/>
        </authorList>
    </citation>
    <scope>NUCLEOTIDE SEQUENCE [LARGE SCALE GENOMIC DNA]</scope>
    <source>
        <strain evidence="5">17621</strain>
    </source>
</reference>